<keyword evidence="4" id="KW-1185">Reference proteome</keyword>
<sequence>MDSITDVVVIGGGPAGLSAALSIYRFNHSVKIFDFDNNAPHYENPTRLTPGFEGKTLNEIRATCWAELQPSGLISYENTLIRDVQRSEDGLFQLVDNENQKWLGKTLLIATGARDVMLEIDGYKECFAKTILPCVFTFGYERRSGVIPSAGLLAQGMLALPPIASILVADTLKFAPSVTVYTNGSQPELDCVLNSQFGSDAVKIDDRKITSLRSNNSADVNAGITLSFTEGDCCVERFIVHKPTVEVDLPFASSLGLKMAPSGEIEVSPPSYRTSVEKVYAAGDCAGQARIHTSFSIAFSPPNDPAPLKYEQAGQLFSTVASSTCCVNGVLTDGNSTGEFRDLNGISTYLVSPPRSEDNSRDTAILYLTDIYGVQQVNNRLLADSFARAGYYVVQPDLFGGDPVPPNTQSNSSSNFNMTAWRGRHTTAIVDLIVNTTIASIRGELGFTKVAAVGYCFGGKHVVRFLASGKGLDAGFTAHPGGVVAAEWQGIASPLSIAFGEFDGSNTPAQRAAAEAIFQAKNAIYQTTLYSGAEHGFAIRTNLSDPRKKFAQEGAYFQALRWFDAWV</sequence>
<dbReference type="Gene3D" id="3.40.50.1820">
    <property type="entry name" value="alpha/beta hydrolase"/>
    <property type="match status" value="1"/>
</dbReference>
<dbReference type="GO" id="GO:0016787">
    <property type="term" value="F:hydrolase activity"/>
    <property type="evidence" value="ECO:0007669"/>
    <property type="project" value="InterPro"/>
</dbReference>
<evidence type="ECO:0000259" key="2">
    <source>
        <dbReference type="Pfam" id="PF07992"/>
    </source>
</evidence>
<proteinExistence type="predicted"/>
<name>A0A8H4W9T2_9HELO</name>
<dbReference type="PRINTS" id="PR00469">
    <property type="entry name" value="PNDRDTASEII"/>
</dbReference>
<feature type="domain" description="Dienelactone hydrolase" evidence="1">
    <location>
        <begin position="347"/>
        <end position="565"/>
    </location>
</feature>
<dbReference type="InterPro" id="IPR002925">
    <property type="entry name" value="Dienelactn_hydro"/>
</dbReference>
<comment type="caution">
    <text evidence="3">The sequence shown here is derived from an EMBL/GenBank/DDBJ whole genome shotgun (WGS) entry which is preliminary data.</text>
</comment>
<gene>
    <name evidence="3" type="ORF">G7Y89_g1955</name>
</gene>
<dbReference type="PRINTS" id="PR00368">
    <property type="entry name" value="FADPNR"/>
</dbReference>
<dbReference type="Pfam" id="PF01738">
    <property type="entry name" value="DLH"/>
    <property type="match status" value="1"/>
</dbReference>
<dbReference type="PANTHER" id="PTHR17630">
    <property type="entry name" value="DIENELACTONE HYDROLASE"/>
    <property type="match status" value="1"/>
</dbReference>
<evidence type="ECO:0000313" key="4">
    <source>
        <dbReference type="Proteomes" id="UP000566819"/>
    </source>
</evidence>
<reference evidence="3 4" key="1">
    <citation type="submission" date="2020-03" db="EMBL/GenBank/DDBJ databases">
        <title>Draft Genome Sequence of Cudoniella acicularis.</title>
        <authorList>
            <person name="Buettner E."/>
            <person name="Kellner H."/>
        </authorList>
    </citation>
    <scope>NUCLEOTIDE SEQUENCE [LARGE SCALE GENOMIC DNA]</scope>
    <source>
        <strain evidence="3 4">DSM 108380</strain>
    </source>
</reference>
<dbReference type="PANTHER" id="PTHR17630:SF44">
    <property type="entry name" value="PROTEIN AIM2"/>
    <property type="match status" value="1"/>
</dbReference>
<feature type="domain" description="FAD/NAD(P)-binding" evidence="2">
    <location>
        <begin position="6"/>
        <end position="127"/>
    </location>
</feature>
<dbReference type="Proteomes" id="UP000566819">
    <property type="component" value="Unassembled WGS sequence"/>
</dbReference>
<evidence type="ECO:0000313" key="3">
    <source>
        <dbReference type="EMBL" id="KAF4636134.1"/>
    </source>
</evidence>
<dbReference type="SUPFAM" id="SSF53474">
    <property type="entry name" value="alpha/beta-Hydrolases"/>
    <property type="match status" value="1"/>
</dbReference>
<dbReference type="SUPFAM" id="SSF51905">
    <property type="entry name" value="FAD/NAD(P)-binding domain"/>
    <property type="match status" value="1"/>
</dbReference>
<dbReference type="Pfam" id="PF07992">
    <property type="entry name" value="Pyr_redox_2"/>
    <property type="match status" value="1"/>
</dbReference>
<dbReference type="GO" id="GO:0016491">
    <property type="term" value="F:oxidoreductase activity"/>
    <property type="evidence" value="ECO:0007669"/>
    <property type="project" value="InterPro"/>
</dbReference>
<dbReference type="OrthoDB" id="17560at2759"/>
<protein>
    <recommendedName>
        <fullName evidence="5">Dienelactone hydrolase domain-containing protein</fullName>
    </recommendedName>
</protein>
<dbReference type="InterPro" id="IPR029058">
    <property type="entry name" value="AB_hydrolase_fold"/>
</dbReference>
<evidence type="ECO:0008006" key="5">
    <source>
        <dbReference type="Google" id="ProtNLM"/>
    </source>
</evidence>
<dbReference type="InterPro" id="IPR023753">
    <property type="entry name" value="FAD/NAD-binding_dom"/>
</dbReference>
<evidence type="ECO:0000259" key="1">
    <source>
        <dbReference type="Pfam" id="PF01738"/>
    </source>
</evidence>
<dbReference type="AlphaFoldDB" id="A0A8H4W9T2"/>
<accession>A0A8H4W9T2</accession>
<organism evidence="3 4">
    <name type="scientific">Cudoniella acicularis</name>
    <dbReference type="NCBI Taxonomy" id="354080"/>
    <lineage>
        <taxon>Eukaryota</taxon>
        <taxon>Fungi</taxon>
        <taxon>Dikarya</taxon>
        <taxon>Ascomycota</taxon>
        <taxon>Pezizomycotina</taxon>
        <taxon>Leotiomycetes</taxon>
        <taxon>Helotiales</taxon>
        <taxon>Tricladiaceae</taxon>
        <taxon>Cudoniella</taxon>
    </lineage>
</organism>
<dbReference type="EMBL" id="JAAMPI010000081">
    <property type="protein sequence ID" value="KAF4636134.1"/>
    <property type="molecule type" value="Genomic_DNA"/>
</dbReference>
<dbReference type="Gene3D" id="3.50.50.60">
    <property type="entry name" value="FAD/NAD(P)-binding domain"/>
    <property type="match status" value="2"/>
</dbReference>
<dbReference type="InterPro" id="IPR036188">
    <property type="entry name" value="FAD/NAD-bd_sf"/>
</dbReference>